<reference evidence="2" key="1">
    <citation type="submission" date="2020-07" db="EMBL/GenBank/DDBJ databases">
        <title>Ethylene signaling mediates host invasion by parasitic plants.</title>
        <authorList>
            <person name="Yoshida S."/>
        </authorList>
    </citation>
    <scope>NUCLEOTIDE SEQUENCE</scope>
    <source>
        <strain evidence="2">Okayama</strain>
    </source>
</reference>
<gene>
    <name evidence="2" type="ORF">PHJA_001874000</name>
</gene>
<evidence type="ECO:0000313" key="2">
    <source>
        <dbReference type="EMBL" id="GFP97299.1"/>
    </source>
</evidence>
<evidence type="ECO:0000256" key="1">
    <source>
        <dbReference type="SAM" id="MobiDB-lite"/>
    </source>
</evidence>
<protein>
    <submittedName>
        <fullName evidence="2">Uncharacterized protein</fullName>
    </submittedName>
</protein>
<name>A0A830CE45_9LAMI</name>
<keyword evidence="3" id="KW-1185">Reference proteome</keyword>
<dbReference type="AlphaFoldDB" id="A0A830CE45"/>
<sequence length="75" mass="8482">MPPPRLQRCSATPLPHRPLPTPRSSNPGLPFLSFNVNSAAASTSFTAPPVPLHHWRRWRLRRLRGRAFAPQGTRH</sequence>
<dbReference type="Proteomes" id="UP000653305">
    <property type="component" value="Unassembled WGS sequence"/>
</dbReference>
<accession>A0A830CE45</accession>
<evidence type="ECO:0000313" key="3">
    <source>
        <dbReference type="Proteomes" id="UP000653305"/>
    </source>
</evidence>
<organism evidence="2 3">
    <name type="scientific">Phtheirospermum japonicum</name>
    <dbReference type="NCBI Taxonomy" id="374723"/>
    <lineage>
        <taxon>Eukaryota</taxon>
        <taxon>Viridiplantae</taxon>
        <taxon>Streptophyta</taxon>
        <taxon>Embryophyta</taxon>
        <taxon>Tracheophyta</taxon>
        <taxon>Spermatophyta</taxon>
        <taxon>Magnoliopsida</taxon>
        <taxon>eudicotyledons</taxon>
        <taxon>Gunneridae</taxon>
        <taxon>Pentapetalae</taxon>
        <taxon>asterids</taxon>
        <taxon>lamiids</taxon>
        <taxon>Lamiales</taxon>
        <taxon>Orobanchaceae</taxon>
        <taxon>Orobanchaceae incertae sedis</taxon>
        <taxon>Phtheirospermum</taxon>
    </lineage>
</organism>
<proteinExistence type="predicted"/>
<comment type="caution">
    <text evidence="2">The sequence shown here is derived from an EMBL/GenBank/DDBJ whole genome shotgun (WGS) entry which is preliminary data.</text>
</comment>
<feature type="region of interest" description="Disordered" evidence="1">
    <location>
        <begin position="1"/>
        <end position="29"/>
    </location>
</feature>
<dbReference type="EMBL" id="BMAC01000481">
    <property type="protein sequence ID" value="GFP97299.1"/>
    <property type="molecule type" value="Genomic_DNA"/>
</dbReference>